<keyword evidence="2 3" id="KW-0539">Nucleus</keyword>
<protein>
    <recommendedName>
        <fullName evidence="6">TFIIS N-terminal domain-containing protein</fullName>
    </recommendedName>
</protein>
<accession>A0A978UAC5</accession>
<dbReference type="Proteomes" id="UP000813462">
    <property type="component" value="Unassembled WGS sequence"/>
</dbReference>
<feature type="region of interest" description="Disordered" evidence="5">
    <location>
        <begin position="357"/>
        <end position="384"/>
    </location>
</feature>
<comment type="caution">
    <text evidence="7">The sequence shown here is derived from an EMBL/GenBank/DDBJ whole genome shotgun (WGS) entry which is preliminary data.</text>
</comment>
<feature type="compositionally biased region" description="Basic and acidic residues" evidence="5">
    <location>
        <begin position="318"/>
        <end position="328"/>
    </location>
</feature>
<evidence type="ECO:0000256" key="2">
    <source>
        <dbReference type="ARBA" id="ARBA00023242"/>
    </source>
</evidence>
<sequence>MAKKSGSLDYWRNYFRTANSDIFGIIDHAIMVAASDCPKEFRLRRDRIAERVFSCRLTRCSGCDRVELAVPGDEEEDEDGGCKSGFDRDGAEFEAGASKESKVNSSRDDQGDMNTNQVSNYSFGEAEALTDEIEEASQILEEVSRIKEILRNCEEESESVLFESLRRLQLMALTVDTLKATEIGKAVNGLRRHGSKQICHLARTLIEYAFIPSGSLTSLFMAELKGNSCNILGLSFLHFGWKVMVDEWVNATEAVAGSEGTPDSANPSYVDDDEEEGLPSPPLDEGAFFATQPTSMELSQFFDGMDDDGNPRNSGEFIKNRENGRRPSVENQNTTKRNQQSRNEVNILRKENKIQQVKKEAGMKPGKPVNAGSGPGRPPKLSMEQKIKNETKFQQKSDKIAVQRRPAIGAQDKFKCSDEVADQVKLEATKRKLQERYQQAENAKKQRTIQVMELHDLPKQGLGHRNPHVKPGNRNRHWTHGRR</sequence>
<dbReference type="GO" id="GO:0005634">
    <property type="term" value="C:nucleus"/>
    <property type="evidence" value="ECO:0007669"/>
    <property type="project" value="UniProtKB-SubCell"/>
</dbReference>
<dbReference type="AlphaFoldDB" id="A0A978UAC5"/>
<dbReference type="PANTHER" id="PTHR46554">
    <property type="entry name" value="MEDIATOR OF RNA POLYMERASE II TRANSCRIPTION SUBUNIT 26A-RELATED"/>
    <property type="match status" value="1"/>
</dbReference>
<proteinExistence type="predicted"/>
<dbReference type="InterPro" id="IPR017923">
    <property type="entry name" value="TFIIS_N"/>
</dbReference>
<dbReference type="InterPro" id="IPR003617">
    <property type="entry name" value="TFIIS/CRSP70_N_sub"/>
</dbReference>
<dbReference type="SUPFAM" id="SSF47676">
    <property type="entry name" value="Conserved domain common to transcription factors TFIIS, elongin A, CRSP70"/>
    <property type="match status" value="1"/>
</dbReference>
<feature type="region of interest" description="Disordered" evidence="5">
    <location>
        <begin position="300"/>
        <end position="344"/>
    </location>
</feature>
<feature type="region of interest" description="Disordered" evidence="5">
    <location>
        <begin position="457"/>
        <end position="483"/>
    </location>
</feature>
<reference evidence="7" key="1">
    <citation type="journal article" date="2021" name="Front. Plant Sci.">
        <title>Chromosome-Scale Genome Assembly for Chinese Sour Jujube and Insights Into Its Genome Evolution and Domestication Signature.</title>
        <authorList>
            <person name="Shen L.-Y."/>
            <person name="Luo H."/>
            <person name="Wang X.-L."/>
            <person name="Wang X.-M."/>
            <person name="Qiu X.-J."/>
            <person name="Liu H."/>
            <person name="Zhou S.-S."/>
            <person name="Jia K.-H."/>
            <person name="Nie S."/>
            <person name="Bao Y.-T."/>
            <person name="Zhang R.-G."/>
            <person name="Yun Q.-Z."/>
            <person name="Chai Y.-H."/>
            <person name="Lu J.-Y."/>
            <person name="Li Y."/>
            <person name="Zhao S.-W."/>
            <person name="Mao J.-F."/>
            <person name="Jia S.-G."/>
            <person name="Mao Y.-M."/>
        </authorList>
    </citation>
    <scope>NUCLEOTIDE SEQUENCE</scope>
    <source>
        <strain evidence="7">AT0</strain>
        <tissue evidence="7">Leaf</tissue>
    </source>
</reference>
<dbReference type="PANTHER" id="PTHR46554:SF2">
    <property type="entry name" value="TFIIS N-TERMINAL DOMAIN-CONTAINING PROTEIN"/>
    <property type="match status" value="1"/>
</dbReference>
<evidence type="ECO:0000313" key="7">
    <source>
        <dbReference type="EMBL" id="KAH7511718.1"/>
    </source>
</evidence>
<dbReference type="PROSITE" id="PS51319">
    <property type="entry name" value="TFIIS_N"/>
    <property type="match status" value="1"/>
</dbReference>
<evidence type="ECO:0000256" key="3">
    <source>
        <dbReference type="PROSITE-ProRule" id="PRU00649"/>
    </source>
</evidence>
<keyword evidence="4" id="KW-0175">Coiled coil</keyword>
<evidence type="ECO:0000259" key="6">
    <source>
        <dbReference type="PROSITE" id="PS51319"/>
    </source>
</evidence>
<evidence type="ECO:0000256" key="1">
    <source>
        <dbReference type="ARBA" id="ARBA00004123"/>
    </source>
</evidence>
<dbReference type="InterPro" id="IPR035441">
    <property type="entry name" value="TFIIS/LEDGF_dom_sf"/>
</dbReference>
<dbReference type="Gene3D" id="1.20.930.10">
    <property type="entry name" value="Conserved domain common to transcription factors TFIIS, elongin A, CRSP70"/>
    <property type="match status" value="1"/>
</dbReference>
<feature type="coiled-coil region" evidence="4">
    <location>
        <begin position="126"/>
        <end position="156"/>
    </location>
</feature>
<feature type="compositionally biased region" description="Basic residues" evidence="5">
    <location>
        <begin position="465"/>
        <end position="483"/>
    </location>
</feature>
<feature type="compositionally biased region" description="Basic and acidic residues" evidence="5">
    <location>
        <begin position="94"/>
        <end position="110"/>
    </location>
</feature>
<feature type="domain" description="TFIIS N-terminal" evidence="6">
    <location>
        <begin position="141"/>
        <end position="214"/>
    </location>
</feature>
<dbReference type="EMBL" id="JAEACU010000012">
    <property type="protein sequence ID" value="KAH7511718.1"/>
    <property type="molecule type" value="Genomic_DNA"/>
</dbReference>
<feature type="compositionally biased region" description="Polar residues" evidence="5">
    <location>
        <begin position="329"/>
        <end position="344"/>
    </location>
</feature>
<dbReference type="Pfam" id="PF08711">
    <property type="entry name" value="Med26"/>
    <property type="match status" value="1"/>
</dbReference>
<organism evidence="7 8">
    <name type="scientific">Ziziphus jujuba var. spinosa</name>
    <dbReference type="NCBI Taxonomy" id="714518"/>
    <lineage>
        <taxon>Eukaryota</taxon>
        <taxon>Viridiplantae</taxon>
        <taxon>Streptophyta</taxon>
        <taxon>Embryophyta</taxon>
        <taxon>Tracheophyta</taxon>
        <taxon>Spermatophyta</taxon>
        <taxon>Magnoliopsida</taxon>
        <taxon>eudicotyledons</taxon>
        <taxon>Gunneridae</taxon>
        <taxon>Pentapetalae</taxon>
        <taxon>rosids</taxon>
        <taxon>fabids</taxon>
        <taxon>Rosales</taxon>
        <taxon>Rhamnaceae</taxon>
        <taxon>Paliureae</taxon>
        <taxon>Ziziphus</taxon>
    </lineage>
</organism>
<evidence type="ECO:0000256" key="5">
    <source>
        <dbReference type="SAM" id="MobiDB-lite"/>
    </source>
</evidence>
<feature type="region of interest" description="Disordered" evidence="5">
    <location>
        <begin position="255"/>
        <end position="288"/>
    </location>
</feature>
<gene>
    <name evidence="7" type="ORF">FEM48_Zijuj12G0012500</name>
</gene>
<evidence type="ECO:0000256" key="4">
    <source>
        <dbReference type="SAM" id="Coils"/>
    </source>
</evidence>
<dbReference type="CDD" id="cd00183">
    <property type="entry name" value="TFIIS_I"/>
    <property type="match status" value="1"/>
</dbReference>
<dbReference type="SMART" id="SM00509">
    <property type="entry name" value="TFS2N"/>
    <property type="match status" value="1"/>
</dbReference>
<feature type="coiled-coil region" evidence="4">
    <location>
        <begin position="423"/>
        <end position="450"/>
    </location>
</feature>
<name>A0A978UAC5_ZIZJJ</name>
<feature type="region of interest" description="Disordered" evidence="5">
    <location>
        <begin position="94"/>
        <end position="118"/>
    </location>
</feature>
<comment type="subcellular location">
    <subcellularLocation>
        <location evidence="1 3">Nucleus</location>
    </subcellularLocation>
</comment>
<evidence type="ECO:0000313" key="8">
    <source>
        <dbReference type="Proteomes" id="UP000813462"/>
    </source>
</evidence>